<keyword evidence="10" id="KW-1185">Reference proteome</keyword>
<comment type="catalytic activity">
    <reaction evidence="7">
        <text>L-aspartate + L-glutamine + ATP + H2O = L-asparagine + L-glutamate + AMP + diphosphate + H(+)</text>
        <dbReference type="Rhea" id="RHEA:12228"/>
        <dbReference type="ChEBI" id="CHEBI:15377"/>
        <dbReference type="ChEBI" id="CHEBI:15378"/>
        <dbReference type="ChEBI" id="CHEBI:29985"/>
        <dbReference type="ChEBI" id="CHEBI:29991"/>
        <dbReference type="ChEBI" id="CHEBI:30616"/>
        <dbReference type="ChEBI" id="CHEBI:33019"/>
        <dbReference type="ChEBI" id="CHEBI:58048"/>
        <dbReference type="ChEBI" id="CHEBI:58359"/>
        <dbReference type="ChEBI" id="CHEBI:456215"/>
        <dbReference type="EC" id="6.3.5.4"/>
    </reaction>
</comment>
<dbReference type="PIRSF" id="PIRSF001589">
    <property type="entry name" value="Asn_synthetase_glu-h"/>
    <property type="match status" value="1"/>
</dbReference>
<dbReference type="InterPro" id="IPR014729">
    <property type="entry name" value="Rossmann-like_a/b/a_fold"/>
</dbReference>
<accession>A0ABT6BBY4</accession>
<evidence type="ECO:0000256" key="7">
    <source>
        <dbReference type="ARBA" id="ARBA00048741"/>
    </source>
</evidence>
<dbReference type="InterPro" id="IPR051786">
    <property type="entry name" value="ASN_synthetase/amidase"/>
</dbReference>
<dbReference type="SUPFAM" id="SSF52402">
    <property type="entry name" value="Adenine nucleotide alpha hydrolases-like"/>
    <property type="match status" value="1"/>
</dbReference>
<dbReference type="InterPro" id="IPR001962">
    <property type="entry name" value="Asn_synthase"/>
</dbReference>
<dbReference type="CDD" id="cd00712">
    <property type="entry name" value="AsnB"/>
    <property type="match status" value="1"/>
</dbReference>
<keyword evidence="6" id="KW-0315">Glutamine amidotransferase</keyword>
<keyword evidence="9" id="KW-0436">Ligase</keyword>
<dbReference type="NCBIfam" id="TIGR01536">
    <property type="entry name" value="asn_synth_AEB"/>
    <property type="match status" value="1"/>
</dbReference>
<name>A0ABT6BBY4_9GAMM</name>
<comment type="similarity">
    <text evidence="2">Belongs to the asparagine synthetase family.</text>
</comment>
<dbReference type="Pfam" id="PF00733">
    <property type="entry name" value="Asn_synthase"/>
    <property type="match status" value="1"/>
</dbReference>
<dbReference type="GO" id="GO:0004066">
    <property type="term" value="F:asparagine synthase (glutamine-hydrolyzing) activity"/>
    <property type="evidence" value="ECO:0007669"/>
    <property type="project" value="UniProtKB-EC"/>
</dbReference>
<evidence type="ECO:0000313" key="10">
    <source>
        <dbReference type="Proteomes" id="UP001528850"/>
    </source>
</evidence>
<comment type="caution">
    <text evidence="9">The sequence shown here is derived from an EMBL/GenBank/DDBJ whole genome shotgun (WGS) entry which is preliminary data.</text>
</comment>
<proteinExistence type="inferred from homology"/>
<keyword evidence="4" id="KW-0547">Nucleotide-binding</keyword>
<evidence type="ECO:0000256" key="6">
    <source>
        <dbReference type="ARBA" id="ARBA00022962"/>
    </source>
</evidence>
<evidence type="ECO:0000256" key="4">
    <source>
        <dbReference type="ARBA" id="ARBA00022741"/>
    </source>
</evidence>
<comment type="pathway">
    <text evidence="1">Amino-acid biosynthesis; L-asparagine biosynthesis; L-asparagine from L-aspartate (L-Gln route): step 1/1.</text>
</comment>
<dbReference type="Pfam" id="PF13537">
    <property type="entry name" value="GATase_7"/>
    <property type="match status" value="1"/>
</dbReference>
<evidence type="ECO:0000256" key="3">
    <source>
        <dbReference type="ARBA" id="ARBA00012737"/>
    </source>
</evidence>
<evidence type="ECO:0000256" key="5">
    <source>
        <dbReference type="ARBA" id="ARBA00022840"/>
    </source>
</evidence>
<dbReference type="InterPro" id="IPR017932">
    <property type="entry name" value="GATase_2_dom"/>
</dbReference>
<dbReference type="Gene3D" id="3.60.20.10">
    <property type="entry name" value="Glutamine Phosphoribosylpyrophosphate, subunit 1, domain 1"/>
    <property type="match status" value="1"/>
</dbReference>
<dbReference type="InterPro" id="IPR006426">
    <property type="entry name" value="Asn_synth_AEB"/>
</dbReference>
<evidence type="ECO:0000256" key="2">
    <source>
        <dbReference type="ARBA" id="ARBA00005752"/>
    </source>
</evidence>
<dbReference type="SUPFAM" id="SSF56235">
    <property type="entry name" value="N-terminal nucleophile aminohydrolases (Ntn hydrolases)"/>
    <property type="match status" value="1"/>
</dbReference>
<dbReference type="PANTHER" id="PTHR43284:SF1">
    <property type="entry name" value="ASPARAGINE SYNTHETASE"/>
    <property type="match status" value="1"/>
</dbReference>
<sequence length="592" mass="65084">MCGIAGLVRYDGGTPSAVERVIAMRERQRHRGPDGDGLWHDAVAALAHNRLALLDTDGGSQPMRSADGRYVLVYNGEIYNHAALRRELAAHWPFRTRCDSEVVLAAYAAWGGACVHRFNGMFAFFVWDTERRRGFAARDRLGIKPFVYRQADGELLFASEAKAILAAMPGAPRADIGAVTEYLVAPFFSGVARPMFADMDYLAPGHALHVDQDGVRVDRWSVDPSPADTTMAWEDGVEAMRQHLARAVERTLVADAPVGLFLSGGLDSTLIGALAVRAGMSPQAFTIAFAGHDRYDYATSLIVGSDDQPFAEAAATALGLSRVDVMPSREDFGDSLRAVALQNDALPAWEQELAQHHLAQAAAGRVKAVMVGDAADETHFGYHFLLDPQATRDPLHVLQRLTGDPYLRPGLLAHPLEHHAAGYRQLAADAGHRWDTAEDRVLATQWLVRHRWLQRLLHNGDIHGMAHGVEARVPFGDVDLLDFTATVPVRHALRGGVEKALLREAARGWLPETIRQRRKSALPKDQGVGEALRRHAHATLARHGEPVAAVMDLPRLLRRAADPRPLDEHERAVFYRACALSHWATAHEVRFA</sequence>
<dbReference type="PROSITE" id="PS51278">
    <property type="entry name" value="GATASE_TYPE_2"/>
    <property type="match status" value="1"/>
</dbReference>
<reference evidence="9 10" key="1">
    <citation type="journal article" date="2024" name="Curr. Microbiol.">
        <title>Luteibacter sahnii sp. nov., A Novel Yellow-Colored Xanthomonadin Pigment Producing Probiotic Bacterium from Healthy Rice Seed Microbiome.</title>
        <authorList>
            <person name="Jaiswal G."/>
            <person name="Rana R."/>
            <person name="Nayak P.K."/>
            <person name="Chouhan R."/>
            <person name="Gandhi S.G."/>
            <person name="Patel H.K."/>
            <person name="Patil P.B."/>
        </authorList>
    </citation>
    <scope>NUCLEOTIDE SEQUENCE [LARGE SCALE GENOMIC DNA]</scope>
    <source>
        <strain evidence="9 10">PPL201</strain>
    </source>
</reference>
<feature type="domain" description="Glutamine amidotransferase type-2" evidence="8">
    <location>
        <begin position="2"/>
        <end position="213"/>
    </location>
</feature>
<keyword evidence="5" id="KW-0067">ATP-binding</keyword>
<protein>
    <recommendedName>
        <fullName evidence="3">asparagine synthase (glutamine-hydrolyzing)</fullName>
        <ecNumber evidence="3">6.3.5.4</ecNumber>
    </recommendedName>
</protein>
<dbReference type="PANTHER" id="PTHR43284">
    <property type="entry name" value="ASPARAGINE SYNTHETASE (GLUTAMINE-HYDROLYZING)"/>
    <property type="match status" value="1"/>
</dbReference>
<dbReference type="Proteomes" id="UP001528850">
    <property type="component" value="Unassembled WGS sequence"/>
</dbReference>
<dbReference type="InterPro" id="IPR033738">
    <property type="entry name" value="AsnB_N"/>
</dbReference>
<evidence type="ECO:0000259" key="8">
    <source>
        <dbReference type="PROSITE" id="PS51278"/>
    </source>
</evidence>
<dbReference type="EC" id="6.3.5.4" evidence="3"/>
<dbReference type="CDD" id="cd01991">
    <property type="entry name" value="Asn_synthase_B_C"/>
    <property type="match status" value="1"/>
</dbReference>
<evidence type="ECO:0000256" key="1">
    <source>
        <dbReference type="ARBA" id="ARBA00005187"/>
    </source>
</evidence>
<gene>
    <name evidence="9" type="primary">asnB</name>
    <name evidence="9" type="ORF">P3W24_11730</name>
</gene>
<evidence type="ECO:0000313" key="9">
    <source>
        <dbReference type="EMBL" id="MDF4025635.1"/>
    </source>
</evidence>
<organism evidence="9 10">
    <name type="scientific">Luteibacter sahnii</name>
    <dbReference type="NCBI Taxonomy" id="3021977"/>
    <lineage>
        <taxon>Bacteria</taxon>
        <taxon>Pseudomonadati</taxon>
        <taxon>Pseudomonadota</taxon>
        <taxon>Gammaproteobacteria</taxon>
        <taxon>Lysobacterales</taxon>
        <taxon>Rhodanobacteraceae</taxon>
        <taxon>Luteibacter</taxon>
    </lineage>
</organism>
<dbReference type="Gene3D" id="3.40.50.620">
    <property type="entry name" value="HUPs"/>
    <property type="match status" value="1"/>
</dbReference>
<dbReference type="InterPro" id="IPR029055">
    <property type="entry name" value="Ntn_hydrolases_N"/>
</dbReference>
<dbReference type="EMBL" id="JARJJS010000002">
    <property type="protein sequence ID" value="MDF4025635.1"/>
    <property type="molecule type" value="Genomic_DNA"/>
</dbReference>